<dbReference type="EMBL" id="PPTF01000013">
    <property type="protein sequence ID" value="POB00161.1"/>
    <property type="molecule type" value="Genomic_DNA"/>
</dbReference>
<name>A0A2K4MST2_9NEIS</name>
<evidence type="ECO:0000313" key="2">
    <source>
        <dbReference type="Proteomes" id="UP000236416"/>
    </source>
</evidence>
<dbReference type="AlphaFoldDB" id="A0A2K4MST2"/>
<dbReference type="Proteomes" id="UP000236416">
    <property type="component" value="Unassembled WGS sequence"/>
</dbReference>
<accession>A0A2K4MST2</accession>
<organism evidence="1 2">
    <name type="scientific">Chromobacterium sinusclupearum</name>
    <dbReference type="NCBI Taxonomy" id="2077146"/>
    <lineage>
        <taxon>Bacteria</taxon>
        <taxon>Pseudomonadati</taxon>
        <taxon>Pseudomonadota</taxon>
        <taxon>Betaproteobacteria</taxon>
        <taxon>Neisseriales</taxon>
        <taxon>Chromobacteriaceae</taxon>
        <taxon>Chromobacterium</taxon>
    </lineage>
</organism>
<evidence type="ECO:0000313" key="1">
    <source>
        <dbReference type="EMBL" id="POB00161.1"/>
    </source>
</evidence>
<dbReference type="RefSeq" id="WP_103317434.1">
    <property type="nucleotide sequence ID" value="NZ_PPTF01000013.1"/>
</dbReference>
<reference evidence="1 2" key="1">
    <citation type="submission" date="2018-01" db="EMBL/GenBank/DDBJ databases">
        <title>Genomic Sequence of Chromobacterium MWU13-2610 from wild cranberry bogs within the Cape Cod National Seashore.</title>
        <authorList>
            <person name="O'Hara-Hanley K."/>
            <person name="Soby S."/>
            <person name="Harrison A."/>
        </authorList>
    </citation>
    <scope>NUCLEOTIDE SEQUENCE [LARGE SCALE GENOMIC DNA]</scope>
    <source>
        <strain evidence="1 2">MWU13-2610</strain>
    </source>
</reference>
<gene>
    <name evidence="1" type="ORF">C2134_02920</name>
</gene>
<keyword evidence="2" id="KW-1185">Reference proteome</keyword>
<proteinExistence type="predicted"/>
<comment type="caution">
    <text evidence="1">The sequence shown here is derived from an EMBL/GenBank/DDBJ whole genome shotgun (WGS) entry which is preliminary data.</text>
</comment>
<sequence length="250" mass="26541">MPKLYTYNGKGQLYVAIKGSGRFVPLCNIEKLAFTPQMKDEELLNTQTLAGGQLDVVTEVTGVEIAIGGISQYSPDVLSLLLKGASTNVAAGTATETVKIYRNCLAPVSKPIDWSKPVTVKASAGAKGTVKDLTEGTHWMRSGAGIRVLDVAALLDGDPVDIQYTSLAISQTEALTTPNVEVELQFEGLNAADSGNPVIVRAYRCRLGAGGLDLLQSDGFSKSDLSGKLMMDPNRLGVGLSQFFTVMQVQ</sequence>
<protein>
    <submittedName>
        <fullName evidence="1">Uncharacterized protein</fullName>
    </submittedName>
</protein>